<comment type="catalytic activity">
    <reaction evidence="7">
        <text>apo-[ACP] + CoA = holo-[ACP] + adenosine 3',5'-bisphosphate + H(+)</text>
        <dbReference type="Rhea" id="RHEA:12068"/>
        <dbReference type="Rhea" id="RHEA-COMP:9685"/>
        <dbReference type="Rhea" id="RHEA-COMP:9690"/>
        <dbReference type="ChEBI" id="CHEBI:15378"/>
        <dbReference type="ChEBI" id="CHEBI:29999"/>
        <dbReference type="ChEBI" id="CHEBI:57287"/>
        <dbReference type="ChEBI" id="CHEBI:58343"/>
        <dbReference type="ChEBI" id="CHEBI:64479"/>
        <dbReference type="EC" id="2.7.8.7"/>
    </reaction>
    <physiologicalReaction direction="left-to-right" evidence="7">
        <dbReference type="Rhea" id="RHEA:12069"/>
    </physiologicalReaction>
</comment>
<dbReference type="GO" id="GO:0005829">
    <property type="term" value="C:cytosol"/>
    <property type="evidence" value="ECO:0007669"/>
    <property type="project" value="TreeGrafter"/>
</dbReference>
<feature type="domain" description="4'-phosphopantetheinyl transferase N-terminal" evidence="10">
    <location>
        <begin position="15"/>
        <end position="111"/>
    </location>
</feature>
<evidence type="ECO:0000256" key="1">
    <source>
        <dbReference type="ARBA" id="ARBA00006195"/>
    </source>
</evidence>
<dbReference type="OrthoDB" id="26719at2759"/>
<dbReference type="Proteomes" id="UP000502823">
    <property type="component" value="Unassembled WGS sequence"/>
</dbReference>
<dbReference type="GO" id="GO:0008897">
    <property type="term" value="F:holo-[acyl-carrier-protein] synthase activity"/>
    <property type="evidence" value="ECO:0007669"/>
    <property type="project" value="UniProtKB-EC"/>
</dbReference>
<evidence type="ECO:0000313" key="11">
    <source>
        <dbReference type="EMBL" id="GFG37559.1"/>
    </source>
</evidence>
<dbReference type="SUPFAM" id="SSF56214">
    <property type="entry name" value="4'-phosphopantetheinyl transferase"/>
    <property type="match status" value="2"/>
</dbReference>
<keyword evidence="12" id="KW-1185">Reference proteome</keyword>
<evidence type="ECO:0000256" key="6">
    <source>
        <dbReference type="ARBA" id="ARBA00033443"/>
    </source>
</evidence>
<comment type="caution">
    <text evidence="11">The sequence shown here is derived from an EMBL/GenBank/DDBJ whole genome shotgun (WGS) entry which is preliminary data.</text>
</comment>
<evidence type="ECO:0000313" key="12">
    <source>
        <dbReference type="Proteomes" id="UP000502823"/>
    </source>
</evidence>
<evidence type="ECO:0000256" key="2">
    <source>
        <dbReference type="ARBA" id="ARBA00013172"/>
    </source>
</evidence>
<dbReference type="InterPro" id="IPR008278">
    <property type="entry name" value="4-PPantetheinyl_Trfase_dom"/>
</dbReference>
<dbReference type="PANTHER" id="PTHR12215">
    <property type="entry name" value="PHOSPHOPANTETHEINE TRANSFERASE"/>
    <property type="match status" value="1"/>
</dbReference>
<gene>
    <name evidence="11" type="ORF">Cfor_09600</name>
</gene>
<keyword evidence="4" id="KW-0808">Transferase</keyword>
<dbReference type="FunCoup" id="A0A6L2PYH7">
    <property type="interactions" value="703"/>
</dbReference>
<organism evidence="11 12">
    <name type="scientific">Coptotermes formosanus</name>
    <name type="common">Formosan subterranean termite</name>
    <dbReference type="NCBI Taxonomy" id="36987"/>
    <lineage>
        <taxon>Eukaryota</taxon>
        <taxon>Metazoa</taxon>
        <taxon>Ecdysozoa</taxon>
        <taxon>Arthropoda</taxon>
        <taxon>Hexapoda</taxon>
        <taxon>Insecta</taxon>
        <taxon>Pterygota</taxon>
        <taxon>Neoptera</taxon>
        <taxon>Polyneoptera</taxon>
        <taxon>Dictyoptera</taxon>
        <taxon>Blattodea</taxon>
        <taxon>Blattoidea</taxon>
        <taxon>Termitoidae</taxon>
        <taxon>Rhinotermitidae</taxon>
        <taxon>Coptotermes</taxon>
    </lineage>
</organism>
<name>A0A6L2PYH7_COPFO</name>
<proteinExistence type="inferred from homology"/>
<dbReference type="Gene3D" id="3.90.470.20">
    <property type="entry name" value="4'-phosphopantetheinyl transferase domain"/>
    <property type="match status" value="2"/>
</dbReference>
<evidence type="ECO:0000259" key="10">
    <source>
        <dbReference type="Pfam" id="PF22624"/>
    </source>
</evidence>
<protein>
    <recommendedName>
        <fullName evidence="3">L-aminoadipate-semialdehyde dehydrogenase-phosphopantetheinyl transferase</fullName>
        <ecNumber evidence="2">2.7.8.7</ecNumber>
    </recommendedName>
    <alternativeName>
        <fullName evidence="5">4'-phosphopantetheinyl transferase</fullName>
    </alternativeName>
    <alternativeName>
        <fullName evidence="6">Alpha-aminoadipic semialdehyde dehydrogenase-phosphopantetheinyl transferase</fullName>
    </alternativeName>
</protein>
<comment type="similarity">
    <text evidence="1">Belongs to the P-Pant transferase superfamily. AcpS family.</text>
</comment>
<comment type="catalytic activity">
    <reaction evidence="8">
        <text>apo-[ACP] + acetyl-CoA = acetyl-[ACP] + adenosine 3',5'-bisphosphate + H(+)</text>
        <dbReference type="Rhea" id="RHEA:46564"/>
        <dbReference type="Rhea" id="RHEA-COMP:9621"/>
        <dbReference type="Rhea" id="RHEA-COMP:9690"/>
        <dbReference type="ChEBI" id="CHEBI:15378"/>
        <dbReference type="ChEBI" id="CHEBI:29999"/>
        <dbReference type="ChEBI" id="CHEBI:57288"/>
        <dbReference type="ChEBI" id="CHEBI:58343"/>
        <dbReference type="ChEBI" id="CHEBI:78446"/>
    </reaction>
    <physiologicalReaction direction="left-to-right" evidence="8">
        <dbReference type="Rhea" id="RHEA:46565"/>
    </physiologicalReaction>
</comment>
<dbReference type="AlphaFoldDB" id="A0A6L2PYH7"/>
<evidence type="ECO:0000256" key="7">
    <source>
        <dbReference type="ARBA" id="ARBA00048641"/>
    </source>
</evidence>
<dbReference type="InterPro" id="IPR037143">
    <property type="entry name" value="4-PPantetheinyl_Trfase_dom_sf"/>
</dbReference>
<dbReference type="InterPro" id="IPR055066">
    <property type="entry name" value="AASDHPPT_N"/>
</dbReference>
<evidence type="ECO:0000256" key="8">
    <source>
        <dbReference type="ARBA" id="ARBA00048794"/>
    </source>
</evidence>
<accession>A0A6L2PYH7</accession>
<dbReference type="InParanoid" id="A0A6L2PYH7"/>
<evidence type="ECO:0000256" key="3">
    <source>
        <dbReference type="ARBA" id="ARBA00016301"/>
    </source>
</evidence>
<dbReference type="Pfam" id="PF22624">
    <property type="entry name" value="AASDHPPT_N"/>
    <property type="match status" value="1"/>
</dbReference>
<evidence type="ECO:0000256" key="4">
    <source>
        <dbReference type="ARBA" id="ARBA00022679"/>
    </source>
</evidence>
<dbReference type="PANTHER" id="PTHR12215:SF10">
    <property type="entry name" value="L-AMINOADIPATE-SEMIALDEHYDE DEHYDROGENASE-PHOSPHOPANTETHEINYL TRANSFERASE"/>
    <property type="match status" value="1"/>
</dbReference>
<dbReference type="EMBL" id="BLKM01000702">
    <property type="protein sequence ID" value="GFG37559.1"/>
    <property type="molecule type" value="Genomic_DNA"/>
</dbReference>
<dbReference type="Pfam" id="PF01648">
    <property type="entry name" value="ACPS"/>
    <property type="match status" value="1"/>
</dbReference>
<evidence type="ECO:0000256" key="5">
    <source>
        <dbReference type="ARBA" id="ARBA00030484"/>
    </source>
</evidence>
<evidence type="ECO:0000259" key="9">
    <source>
        <dbReference type="Pfam" id="PF01648"/>
    </source>
</evidence>
<sequence>MNSRGSVRWAFSFGSWHPTESQFQLAASCIQDEEKIRIGRFVFKKDAKASLVGRLLMRKYVSENSSLPYAGIRFGRDDRGKPYLIGDEEGKSMSNFNVSHQGNYAVLAGESGANVKIGIDVMKFEYSGGKTLSEFFRIMTRHFSPFEWEAIRGNNVMSDKLQLSMFCRHWSLKESYVKATGTGIAVDLQKISFRVKTSELRIGAVVTDTELYVNGTRLEDWHFEESLLDENHCVAVALNGKGKDYDPVTFKFLDFSELMSGSKPLLCVDPVYSENFFTKEEKPI</sequence>
<reference evidence="12" key="1">
    <citation type="submission" date="2020-01" db="EMBL/GenBank/DDBJ databases">
        <title>Draft genome sequence of the Termite Coptotermes fromosanus.</title>
        <authorList>
            <person name="Itakura S."/>
            <person name="Yosikawa Y."/>
            <person name="Umezawa K."/>
        </authorList>
    </citation>
    <scope>NUCLEOTIDE SEQUENCE [LARGE SCALE GENOMIC DNA]</scope>
</reference>
<dbReference type="GO" id="GO:0019878">
    <property type="term" value="P:lysine biosynthetic process via aminoadipic acid"/>
    <property type="evidence" value="ECO:0007669"/>
    <property type="project" value="TreeGrafter"/>
</dbReference>
<dbReference type="InterPro" id="IPR050559">
    <property type="entry name" value="P-Pant_transferase_sf"/>
</dbReference>
<feature type="domain" description="4'-phosphopantetheinyl transferase" evidence="9">
    <location>
        <begin position="117"/>
        <end position="237"/>
    </location>
</feature>
<dbReference type="EC" id="2.7.8.7" evidence="2"/>
<dbReference type="FunFam" id="3.90.470.20:FF:000003">
    <property type="entry name" value="L-aminoadipate-semialdehyde dehydrogenase-phosphopantetheinyl transferase"/>
    <property type="match status" value="1"/>
</dbReference>
<dbReference type="GO" id="GO:0000287">
    <property type="term" value="F:magnesium ion binding"/>
    <property type="evidence" value="ECO:0007669"/>
    <property type="project" value="InterPro"/>
</dbReference>